<dbReference type="PROSITE" id="PS51257">
    <property type="entry name" value="PROKAR_LIPOPROTEIN"/>
    <property type="match status" value="1"/>
</dbReference>
<dbReference type="AlphaFoldDB" id="I3YRY2"/>
<dbReference type="OrthoDB" id="268668at2"/>
<dbReference type="EMBL" id="CP003280">
    <property type="protein sequence ID" value="AFL79750.1"/>
    <property type="molecule type" value="Genomic_DNA"/>
</dbReference>
<evidence type="ECO:0000313" key="1">
    <source>
        <dbReference type="EMBL" id="AFL79750.1"/>
    </source>
</evidence>
<dbReference type="SUPFAM" id="SSF55144">
    <property type="entry name" value="LigT-like"/>
    <property type="match status" value="1"/>
</dbReference>
<dbReference type="Pfam" id="PF13563">
    <property type="entry name" value="2_5_RNA_ligase2"/>
    <property type="match status" value="1"/>
</dbReference>
<protein>
    <recommendedName>
        <fullName evidence="3">2'-5' RNA ligase</fullName>
    </recommendedName>
</protein>
<name>I3YRY2_AEQSU</name>
<proteinExistence type="predicted"/>
<dbReference type="eggNOG" id="ENOG5032WYS">
    <property type="taxonomic scope" value="Bacteria"/>
</dbReference>
<dbReference type="InterPro" id="IPR009097">
    <property type="entry name" value="Cyclic_Pdiesterase"/>
</dbReference>
<dbReference type="KEGG" id="asl:Aeqsu_0227"/>
<evidence type="ECO:0000313" key="2">
    <source>
        <dbReference type="Proteomes" id="UP000006049"/>
    </source>
</evidence>
<dbReference type="STRING" id="746697.Aeqsu_0227"/>
<sequence>MKKYLIAIGLGLMIFSCTPKEVNIIAIDVLLTPSEEMHAQAIYLNALMKQNNPETITLDENHIPHITLLQCFINEEDLPKVNNALEGLFSTIENDSLKAENLFYYKEKEESFAMISVEKSQQLLKLHEKTIELMKSFILKNGSDEAFIQNPDGSPISESTVTYVPEFVEKHSYENFDPHISLGVAQKTLLDSLASTIFKPIRFKATSISVYHLGDHGTAQKLLWKSE</sequence>
<dbReference type="HOGENOM" id="CLU_1149824_0_0_10"/>
<evidence type="ECO:0008006" key="3">
    <source>
        <dbReference type="Google" id="ProtNLM"/>
    </source>
</evidence>
<organism evidence="1 2">
    <name type="scientific">Aequorivita sublithincola (strain DSM 14238 / LMG 21431 / ACAM 643 / 9-3)</name>
    <dbReference type="NCBI Taxonomy" id="746697"/>
    <lineage>
        <taxon>Bacteria</taxon>
        <taxon>Pseudomonadati</taxon>
        <taxon>Bacteroidota</taxon>
        <taxon>Flavobacteriia</taxon>
        <taxon>Flavobacteriales</taxon>
        <taxon>Flavobacteriaceae</taxon>
        <taxon>Aequorivita</taxon>
    </lineage>
</organism>
<accession>I3YRY2</accession>
<dbReference type="RefSeq" id="WP_014781008.1">
    <property type="nucleotide sequence ID" value="NC_018013.1"/>
</dbReference>
<keyword evidence="2" id="KW-1185">Reference proteome</keyword>
<reference evidence="1 2" key="1">
    <citation type="submission" date="2012-06" db="EMBL/GenBank/DDBJ databases">
        <title>The complete genome of Aequorivita sublithincola DSM 14238.</title>
        <authorList>
            <consortium name="US DOE Joint Genome Institute (JGI-PGF)"/>
            <person name="Lucas S."/>
            <person name="Copeland A."/>
            <person name="Lapidus A."/>
            <person name="Goodwin L."/>
            <person name="Pitluck S."/>
            <person name="Peters L."/>
            <person name="Munk A.C.C."/>
            <person name="Kyrpides N."/>
            <person name="Mavromatis K."/>
            <person name="Pagani I."/>
            <person name="Ivanova N."/>
            <person name="Ovchinnikova G."/>
            <person name="Zeytun A."/>
            <person name="Detter J.C."/>
            <person name="Han C."/>
            <person name="Land M."/>
            <person name="Hauser L."/>
            <person name="Markowitz V."/>
            <person name="Cheng J.-F."/>
            <person name="Hugenholtz P."/>
            <person name="Woyke T."/>
            <person name="Wu D."/>
            <person name="Tindall B."/>
            <person name="Faehnrich R."/>
            <person name="Brambilla E."/>
            <person name="Klenk H.-P."/>
            <person name="Eisen J.A."/>
        </authorList>
    </citation>
    <scope>NUCLEOTIDE SEQUENCE [LARGE SCALE GENOMIC DNA]</scope>
    <source>
        <strain evidence="2">DSM 14238 / LMG 21431 / ACAM 643 / 9-3</strain>
    </source>
</reference>
<gene>
    <name evidence="1" type="ordered locus">Aeqsu_0227</name>
</gene>
<dbReference type="Proteomes" id="UP000006049">
    <property type="component" value="Chromosome"/>
</dbReference>
<dbReference type="Gene3D" id="3.90.1140.10">
    <property type="entry name" value="Cyclic phosphodiesterase"/>
    <property type="match status" value="1"/>
</dbReference>